<dbReference type="SMART" id="SM00448">
    <property type="entry name" value="REC"/>
    <property type="match status" value="1"/>
</dbReference>
<dbReference type="Gene3D" id="3.30.450.20">
    <property type="entry name" value="PAS domain"/>
    <property type="match status" value="1"/>
</dbReference>
<sequence length="508" mass="56531">MQSPVFTRPAAPAAVPRPVRILLVEDSPDDAELIVCALLEEGCQFLCERLCSEADLCAALARQDWDIVLADYHLPAFSAAEVVELVRADPRDIPVIVVSGHIGEEAAVTLLKSGASDFVPKANLARLAPAVRRELREARGRRDRREAIRALAEQERFLRDITSALCEGIAVLDADGRVLFMNPEAERLLGWSEAELLGLPIHDIVHRHSDGSFDPTQRCPMHALKRDGERCLVEDELFLCKDGSLLPVAYVASRITGSDGATRFIKAFQDRSELKLAELERQASRRQLRELSAFLQRVREEERTHVARELHDELGQLLTGLRMDVEWLQRHLPDDDGPVIRKARAMTGLIDSTLRTVRRISTDLRPAVLDDFGLEAAVEWLVDSFRTRNRIACDLEIDLDGVALDEPVATAVFRLVQESLTNVSRHARARRVEIVLKVVDGVLKLVVGDDGIGFPVDALRTRSFGILGMRERVFALNGEFRVDSRPGAGTIITVDIPWVSCSAGYDRS</sequence>
<dbReference type="InterPro" id="IPR050482">
    <property type="entry name" value="Sensor_HK_TwoCompSys"/>
</dbReference>
<dbReference type="SUPFAM" id="SSF55874">
    <property type="entry name" value="ATPase domain of HSP90 chaperone/DNA topoisomerase II/histidine kinase"/>
    <property type="match status" value="1"/>
</dbReference>
<proteinExistence type="predicted"/>
<name>A0ABV7AQL4_9GAMM</name>
<evidence type="ECO:0000259" key="6">
    <source>
        <dbReference type="PROSITE" id="PS50110"/>
    </source>
</evidence>
<dbReference type="EMBL" id="JBHRSJ010000004">
    <property type="protein sequence ID" value="MFC2971185.1"/>
    <property type="molecule type" value="Genomic_DNA"/>
</dbReference>
<evidence type="ECO:0000256" key="4">
    <source>
        <dbReference type="PROSITE-ProRule" id="PRU00169"/>
    </source>
</evidence>
<dbReference type="PROSITE" id="PS50109">
    <property type="entry name" value="HIS_KIN"/>
    <property type="match status" value="1"/>
</dbReference>
<dbReference type="Pfam" id="PF07730">
    <property type="entry name" value="HisKA_3"/>
    <property type="match status" value="1"/>
</dbReference>
<dbReference type="Proteomes" id="UP001595457">
    <property type="component" value="Unassembled WGS sequence"/>
</dbReference>
<keyword evidence="2" id="KW-0418">Kinase</keyword>
<dbReference type="SMART" id="SM00091">
    <property type="entry name" value="PAS"/>
    <property type="match status" value="1"/>
</dbReference>
<evidence type="ECO:0000259" key="7">
    <source>
        <dbReference type="PROSITE" id="PS50112"/>
    </source>
</evidence>
<accession>A0ABV7AQL4</accession>
<dbReference type="Pfam" id="PF00072">
    <property type="entry name" value="Response_reg"/>
    <property type="match status" value="1"/>
</dbReference>
<dbReference type="InterPro" id="IPR003594">
    <property type="entry name" value="HATPase_dom"/>
</dbReference>
<gene>
    <name evidence="8" type="ORF">ACFOJE_03000</name>
</gene>
<dbReference type="InterPro" id="IPR000014">
    <property type="entry name" value="PAS"/>
</dbReference>
<protein>
    <submittedName>
        <fullName evidence="8">PAS domain S-box protein</fullName>
    </submittedName>
</protein>
<keyword evidence="4" id="KW-0597">Phosphoprotein</keyword>
<evidence type="ECO:0000313" key="8">
    <source>
        <dbReference type="EMBL" id="MFC2971185.1"/>
    </source>
</evidence>
<dbReference type="PROSITE" id="PS50110">
    <property type="entry name" value="RESPONSE_REGULATORY"/>
    <property type="match status" value="1"/>
</dbReference>
<dbReference type="NCBIfam" id="TIGR00229">
    <property type="entry name" value="sensory_box"/>
    <property type="match status" value="1"/>
</dbReference>
<dbReference type="Gene3D" id="3.40.50.2300">
    <property type="match status" value="1"/>
</dbReference>
<keyword evidence="1" id="KW-0808">Transferase</keyword>
<reference evidence="9" key="1">
    <citation type="journal article" date="2019" name="Int. J. Syst. Evol. Microbiol.">
        <title>The Global Catalogue of Microorganisms (GCM) 10K type strain sequencing project: providing services to taxonomists for standard genome sequencing and annotation.</title>
        <authorList>
            <consortium name="The Broad Institute Genomics Platform"/>
            <consortium name="The Broad Institute Genome Sequencing Center for Infectious Disease"/>
            <person name="Wu L."/>
            <person name="Ma J."/>
        </authorList>
    </citation>
    <scope>NUCLEOTIDE SEQUENCE [LARGE SCALE GENOMIC DNA]</scope>
    <source>
        <strain evidence="9">KCTC 62195</strain>
    </source>
</reference>
<evidence type="ECO:0000256" key="1">
    <source>
        <dbReference type="ARBA" id="ARBA00022679"/>
    </source>
</evidence>
<dbReference type="RefSeq" id="WP_377812765.1">
    <property type="nucleotide sequence ID" value="NZ_JBHRSJ010000004.1"/>
</dbReference>
<evidence type="ECO:0000313" key="9">
    <source>
        <dbReference type="Proteomes" id="UP001595457"/>
    </source>
</evidence>
<feature type="domain" description="PAS" evidence="7">
    <location>
        <begin position="154"/>
        <end position="206"/>
    </location>
</feature>
<keyword evidence="9" id="KW-1185">Reference proteome</keyword>
<dbReference type="CDD" id="cd00156">
    <property type="entry name" value="REC"/>
    <property type="match status" value="1"/>
</dbReference>
<dbReference type="SUPFAM" id="SSF55785">
    <property type="entry name" value="PYP-like sensor domain (PAS domain)"/>
    <property type="match status" value="1"/>
</dbReference>
<dbReference type="InterPro" id="IPR011006">
    <property type="entry name" value="CheY-like_superfamily"/>
</dbReference>
<dbReference type="InterPro" id="IPR011712">
    <property type="entry name" value="Sig_transdc_His_kin_sub3_dim/P"/>
</dbReference>
<feature type="modified residue" description="4-aspartylphosphate" evidence="4">
    <location>
        <position position="71"/>
    </location>
</feature>
<dbReference type="Gene3D" id="3.30.565.10">
    <property type="entry name" value="Histidine kinase-like ATPase, C-terminal domain"/>
    <property type="match status" value="1"/>
</dbReference>
<dbReference type="PANTHER" id="PTHR24421:SF59">
    <property type="entry name" value="OXYGEN SENSOR HISTIDINE KINASE NREB"/>
    <property type="match status" value="1"/>
</dbReference>
<dbReference type="Pfam" id="PF13426">
    <property type="entry name" value="PAS_9"/>
    <property type="match status" value="1"/>
</dbReference>
<dbReference type="CDD" id="cd16917">
    <property type="entry name" value="HATPase_UhpB-NarQ-NarX-like"/>
    <property type="match status" value="1"/>
</dbReference>
<dbReference type="Pfam" id="PF02518">
    <property type="entry name" value="HATPase_c"/>
    <property type="match status" value="1"/>
</dbReference>
<dbReference type="CDD" id="cd00130">
    <property type="entry name" value="PAS"/>
    <property type="match status" value="1"/>
</dbReference>
<dbReference type="InterPro" id="IPR035965">
    <property type="entry name" value="PAS-like_dom_sf"/>
</dbReference>
<dbReference type="InterPro" id="IPR001789">
    <property type="entry name" value="Sig_transdc_resp-reg_receiver"/>
</dbReference>
<feature type="domain" description="Response regulatory" evidence="6">
    <location>
        <begin position="20"/>
        <end position="136"/>
    </location>
</feature>
<keyword evidence="3" id="KW-0902">Two-component regulatory system</keyword>
<dbReference type="PANTHER" id="PTHR24421">
    <property type="entry name" value="NITRATE/NITRITE SENSOR PROTEIN NARX-RELATED"/>
    <property type="match status" value="1"/>
</dbReference>
<organism evidence="8 9">
    <name type="scientific">Azotobacter bryophylli</name>
    <dbReference type="NCBI Taxonomy" id="1986537"/>
    <lineage>
        <taxon>Bacteria</taxon>
        <taxon>Pseudomonadati</taxon>
        <taxon>Pseudomonadota</taxon>
        <taxon>Gammaproteobacteria</taxon>
        <taxon>Pseudomonadales</taxon>
        <taxon>Pseudomonadaceae</taxon>
        <taxon>Azotobacter</taxon>
    </lineage>
</organism>
<dbReference type="InterPro" id="IPR036890">
    <property type="entry name" value="HATPase_C_sf"/>
</dbReference>
<evidence type="ECO:0000256" key="2">
    <source>
        <dbReference type="ARBA" id="ARBA00022777"/>
    </source>
</evidence>
<feature type="domain" description="Histidine kinase" evidence="5">
    <location>
        <begin position="309"/>
        <end position="500"/>
    </location>
</feature>
<dbReference type="InterPro" id="IPR005467">
    <property type="entry name" value="His_kinase_dom"/>
</dbReference>
<dbReference type="PROSITE" id="PS50112">
    <property type="entry name" value="PAS"/>
    <property type="match status" value="1"/>
</dbReference>
<comment type="caution">
    <text evidence="8">The sequence shown here is derived from an EMBL/GenBank/DDBJ whole genome shotgun (WGS) entry which is preliminary data.</text>
</comment>
<evidence type="ECO:0000259" key="5">
    <source>
        <dbReference type="PROSITE" id="PS50109"/>
    </source>
</evidence>
<evidence type="ECO:0000256" key="3">
    <source>
        <dbReference type="ARBA" id="ARBA00023012"/>
    </source>
</evidence>
<dbReference type="SUPFAM" id="SSF52172">
    <property type="entry name" value="CheY-like"/>
    <property type="match status" value="1"/>
</dbReference>
<dbReference type="Gene3D" id="1.20.5.1930">
    <property type="match status" value="1"/>
</dbReference>